<gene>
    <name evidence="1" type="ORF">LCGC14_1618020</name>
</gene>
<dbReference type="AlphaFoldDB" id="A0A0F9I6B4"/>
<dbReference type="EMBL" id="LAZR01013188">
    <property type="protein sequence ID" value="KKM23156.1"/>
    <property type="molecule type" value="Genomic_DNA"/>
</dbReference>
<organism evidence="1">
    <name type="scientific">marine sediment metagenome</name>
    <dbReference type="NCBI Taxonomy" id="412755"/>
    <lineage>
        <taxon>unclassified sequences</taxon>
        <taxon>metagenomes</taxon>
        <taxon>ecological metagenomes</taxon>
    </lineage>
</organism>
<sequence>MNTSKALLFIEDQLQRSMIDFVLIAKTAKEVVDDQVELSTPIKIGVLKQDWTQSGVSILKMLIPEAKFTEKKVTLEHEEVPIEIKIIHGKYKNLQNPDRVFYNVTEFNIPNPFKNYYLYR</sequence>
<evidence type="ECO:0000313" key="1">
    <source>
        <dbReference type="EMBL" id="KKM23156.1"/>
    </source>
</evidence>
<accession>A0A0F9I6B4</accession>
<comment type="caution">
    <text evidence="1">The sequence shown here is derived from an EMBL/GenBank/DDBJ whole genome shotgun (WGS) entry which is preliminary data.</text>
</comment>
<proteinExistence type="predicted"/>
<protein>
    <submittedName>
        <fullName evidence="1">Uncharacterized protein</fullName>
    </submittedName>
</protein>
<reference evidence="1" key="1">
    <citation type="journal article" date="2015" name="Nature">
        <title>Complex archaea that bridge the gap between prokaryotes and eukaryotes.</title>
        <authorList>
            <person name="Spang A."/>
            <person name="Saw J.H."/>
            <person name="Jorgensen S.L."/>
            <person name="Zaremba-Niedzwiedzka K."/>
            <person name="Martijn J."/>
            <person name="Lind A.E."/>
            <person name="van Eijk R."/>
            <person name="Schleper C."/>
            <person name="Guy L."/>
            <person name="Ettema T.J."/>
        </authorList>
    </citation>
    <scope>NUCLEOTIDE SEQUENCE</scope>
</reference>
<name>A0A0F9I6B4_9ZZZZ</name>